<dbReference type="GO" id="GO:0005737">
    <property type="term" value="C:cytoplasm"/>
    <property type="evidence" value="ECO:0007669"/>
    <property type="project" value="UniProtKB-SubCell"/>
</dbReference>
<dbReference type="PROSITE" id="PS00372">
    <property type="entry name" value="PTS_EIIA_TYPE_2_HIS"/>
    <property type="match status" value="1"/>
</dbReference>
<evidence type="ECO:0000256" key="3">
    <source>
        <dbReference type="ARBA" id="ARBA00022490"/>
    </source>
</evidence>
<keyword evidence="4" id="KW-0597">Phosphoprotein</keyword>
<keyword evidence="3" id="KW-0963">Cytoplasm</keyword>
<dbReference type="GO" id="GO:0016301">
    <property type="term" value="F:kinase activity"/>
    <property type="evidence" value="ECO:0007669"/>
    <property type="project" value="UniProtKB-KW"/>
</dbReference>
<dbReference type="HOGENOM" id="CLU_072531_2_0_9"/>
<evidence type="ECO:0000256" key="5">
    <source>
        <dbReference type="ARBA" id="ARBA00022679"/>
    </source>
</evidence>
<keyword evidence="6" id="KW-0598">Phosphotransferase system</keyword>
<dbReference type="InterPro" id="IPR002178">
    <property type="entry name" value="PTS_EIIA_type-2_dom"/>
</dbReference>
<protein>
    <recommendedName>
        <fullName evidence="9">Ascorbate-specific PTS system EIIA component</fullName>
    </recommendedName>
    <alternativeName>
        <fullName evidence="10">Ascorbate-specific phosphotransferase enzyme IIA component</fullName>
    </alternativeName>
</protein>
<evidence type="ECO:0000313" key="13">
    <source>
        <dbReference type="Proteomes" id="UP000016617"/>
    </source>
</evidence>
<proteinExistence type="predicted"/>
<organism evidence="12 13">
    <name type="scientific">Streptococcus sobrinus W1703</name>
    <dbReference type="NCBI Taxonomy" id="1227275"/>
    <lineage>
        <taxon>Bacteria</taxon>
        <taxon>Bacillati</taxon>
        <taxon>Bacillota</taxon>
        <taxon>Bacilli</taxon>
        <taxon>Lactobacillales</taxon>
        <taxon>Streptococcaceae</taxon>
        <taxon>Streptococcus</taxon>
    </lineage>
</organism>
<evidence type="ECO:0000256" key="7">
    <source>
        <dbReference type="ARBA" id="ARBA00022777"/>
    </source>
</evidence>
<comment type="function">
    <text evidence="8">The phosphoenolpyruvate-dependent sugar phosphotransferase system (sugar PTS), a major carbohydrate active transport system, catalyzes the phosphorylation of incoming sugar substrates concomitantly with their translocation across the cell membrane. The enzyme II UlaABC PTS system is involved in ascorbate transport.</text>
</comment>
<dbReference type="Proteomes" id="UP000016617">
    <property type="component" value="Unassembled WGS sequence"/>
</dbReference>
<keyword evidence="7" id="KW-0418">Kinase</keyword>
<comment type="caution">
    <text evidence="12">The sequence shown here is derived from an EMBL/GenBank/DDBJ whole genome shotgun (WGS) entry which is preliminary data.</text>
</comment>
<keyword evidence="5 12" id="KW-0808">Transferase</keyword>
<dbReference type="GO" id="GO:0009401">
    <property type="term" value="P:phosphoenolpyruvate-dependent sugar phosphotransferase system"/>
    <property type="evidence" value="ECO:0007669"/>
    <property type="project" value="UniProtKB-KW"/>
</dbReference>
<dbReference type="SUPFAM" id="SSF55804">
    <property type="entry name" value="Phoshotransferase/anion transport protein"/>
    <property type="match status" value="1"/>
</dbReference>
<evidence type="ECO:0000256" key="1">
    <source>
        <dbReference type="ARBA" id="ARBA00004496"/>
    </source>
</evidence>
<keyword evidence="12" id="KW-0670">Pyruvate</keyword>
<name>U2KJ88_9STRE</name>
<evidence type="ECO:0000256" key="9">
    <source>
        <dbReference type="ARBA" id="ARBA00041175"/>
    </source>
</evidence>
<reference evidence="12 13" key="1">
    <citation type="submission" date="2013-06" db="EMBL/GenBank/DDBJ databases">
        <authorList>
            <person name="Weinstock G."/>
            <person name="Sodergren E."/>
            <person name="Lobos E.A."/>
            <person name="Fulton L."/>
            <person name="Fulton R."/>
            <person name="Courtney L."/>
            <person name="Fronick C."/>
            <person name="O'Laughlin M."/>
            <person name="Godfrey J."/>
            <person name="Wilson R.M."/>
            <person name="Miner T."/>
            <person name="Farmer C."/>
            <person name="Delehaunty K."/>
            <person name="Cordes M."/>
            <person name="Minx P."/>
            <person name="Tomlinson C."/>
            <person name="Chen J."/>
            <person name="Wollam A."/>
            <person name="Pepin K.H."/>
            <person name="Bhonagiri V."/>
            <person name="Zhang X."/>
            <person name="Warren W."/>
            <person name="Mitreva M."/>
            <person name="Mardis E.R."/>
            <person name="Wilson R.K."/>
        </authorList>
    </citation>
    <scope>NUCLEOTIDE SEQUENCE [LARGE SCALE GENOMIC DNA]</scope>
    <source>
        <strain evidence="12 13">W1703</strain>
    </source>
</reference>
<dbReference type="AlphaFoldDB" id="U2KJ88"/>
<dbReference type="OrthoDB" id="369398at2"/>
<dbReference type="PATRIC" id="fig|1227275.3.peg.1234"/>
<accession>U2KJ88</accession>
<gene>
    <name evidence="12" type="ORF">HMPREF1557_01385</name>
</gene>
<feature type="domain" description="PTS EIIA type-2" evidence="11">
    <location>
        <begin position="4"/>
        <end position="147"/>
    </location>
</feature>
<evidence type="ECO:0000313" key="12">
    <source>
        <dbReference type="EMBL" id="ERJ74913.1"/>
    </source>
</evidence>
<evidence type="ECO:0000256" key="8">
    <source>
        <dbReference type="ARBA" id="ARBA00037387"/>
    </source>
</evidence>
<evidence type="ECO:0000256" key="6">
    <source>
        <dbReference type="ARBA" id="ARBA00022683"/>
    </source>
</evidence>
<dbReference type="Pfam" id="PF00359">
    <property type="entry name" value="PTS_EIIA_2"/>
    <property type="match status" value="1"/>
</dbReference>
<evidence type="ECO:0000259" key="11">
    <source>
        <dbReference type="PROSITE" id="PS51094"/>
    </source>
</evidence>
<dbReference type="EMBL" id="AWVA01000084">
    <property type="protein sequence ID" value="ERJ74913.1"/>
    <property type="molecule type" value="Genomic_DNA"/>
</dbReference>
<dbReference type="InterPro" id="IPR016152">
    <property type="entry name" value="PTrfase/Anion_transptr"/>
</dbReference>
<dbReference type="PANTHER" id="PTHR36203">
    <property type="entry name" value="ASCORBATE-SPECIFIC PTS SYSTEM EIIA COMPONENT"/>
    <property type="match status" value="1"/>
</dbReference>
<dbReference type="CDD" id="cd00211">
    <property type="entry name" value="PTS_IIA_fru"/>
    <property type="match status" value="1"/>
</dbReference>
<evidence type="ECO:0000256" key="2">
    <source>
        <dbReference type="ARBA" id="ARBA00022448"/>
    </source>
</evidence>
<keyword evidence="2" id="KW-0813">Transport</keyword>
<sequence length="150" mass="16847">MLSRLLTKDFIQFSNESLSWEDAISLSAQPLLEQGKIENCYIEAMINKVKEFGPFINLGQGVALPHARPDEGVKEFGMSVLKLQEPVSLLDDEEQRVDLLFCLAASDNQKHLEALSALTKLLSNKQVLKQLKDAETIQEFLTIIKTEEVS</sequence>
<dbReference type="PANTHER" id="PTHR36203:SF1">
    <property type="entry name" value="ASCORBATE-SPECIFIC PTS SYSTEM EIIA COMPONENT"/>
    <property type="match status" value="1"/>
</dbReference>
<dbReference type="InterPro" id="IPR051351">
    <property type="entry name" value="Ascorbate-PTS_EIIA_comp"/>
</dbReference>
<comment type="subcellular location">
    <subcellularLocation>
        <location evidence="1">Cytoplasm</location>
    </subcellularLocation>
</comment>
<evidence type="ECO:0000256" key="10">
    <source>
        <dbReference type="ARBA" id="ARBA00042072"/>
    </source>
</evidence>
<evidence type="ECO:0000256" key="4">
    <source>
        <dbReference type="ARBA" id="ARBA00022553"/>
    </source>
</evidence>
<dbReference type="PROSITE" id="PS51094">
    <property type="entry name" value="PTS_EIIA_TYPE_2"/>
    <property type="match status" value="1"/>
</dbReference>
<dbReference type="Gene3D" id="3.40.930.10">
    <property type="entry name" value="Mannitol-specific EII, Chain A"/>
    <property type="match status" value="1"/>
</dbReference>